<name>A0A975A3R9_9PROT</name>
<keyword evidence="2" id="KW-0411">Iron-sulfur</keyword>
<sequence>MKKKNIDFNPFFLKLINLNSRLEFLYYNSYKIVLSNSLNFEDIFLMFFINLKKFYINNFFLNTGKIFLNTFNFIKKINYKYKNKLFIYFPNFLLVYKYIKKFNFNSFYNNIILRKICCYIRKIEPYNKSLFNKEILITGLRSSRFNNNSLNYFFDKSRNIIKYNLLFLWDYKDIFYFFEKFNILLNFFYNYGFSSIGCEPCTRKVGIFEHIRSGRWYWENYFSKKECGLHL</sequence>
<dbReference type="AlphaFoldDB" id="A0A975A3R9"/>
<evidence type="ECO:0000259" key="3">
    <source>
        <dbReference type="Pfam" id="PF01507"/>
    </source>
</evidence>
<dbReference type="PANTHER" id="PTHR46482:SF9">
    <property type="entry name" value="5'-ADENYLYLSULFATE REDUCTASE 1, CHLOROPLASTIC"/>
    <property type="match status" value="1"/>
</dbReference>
<keyword evidence="1" id="KW-0408">Iron</keyword>
<dbReference type="Proteomes" id="UP000663075">
    <property type="component" value="Chromosome"/>
</dbReference>
<dbReference type="InterPro" id="IPR014729">
    <property type="entry name" value="Rossmann-like_a/b/a_fold"/>
</dbReference>
<feature type="domain" description="Phosphoadenosine phosphosulphate reductase" evidence="3">
    <location>
        <begin position="32"/>
        <end position="204"/>
    </location>
</feature>
<dbReference type="SUPFAM" id="SSF52402">
    <property type="entry name" value="Adenine nucleotide alpha hydrolases-like"/>
    <property type="match status" value="1"/>
</dbReference>
<dbReference type="EMBL" id="CP024850">
    <property type="protein sequence ID" value="QSF25342.1"/>
    <property type="molecule type" value="Genomic_DNA"/>
</dbReference>
<gene>
    <name evidence="4" type="ORF">CU086_00740</name>
</gene>
<accession>A0A975A3R9</accession>
<proteinExistence type="predicted"/>
<dbReference type="Gene3D" id="3.40.50.620">
    <property type="entry name" value="HUPs"/>
    <property type="match status" value="1"/>
</dbReference>
<organism evidence="4 5">
    <name type="scientific">Candidatus Nasuia deltocephalincola</name>
    <dbReference type="NCBI Taxonomy" id="1160784"/>
    <lineage>
        <taxon>Bacteria</taxon>
        <taxon>Pseudomonadati</taxon>
        <taxon>Pseudomonadota</taxon>
        <taxon>Betaproteobacteria</taxon>
        <taxon>Candidatus Nasuia</taxon>
    </lineage>
</organism>
<dbReference type="GO" id="GO:0003824">
    <property type="term" value="F:catalytic activity"/>
    <property type="evidence" value="ECO:0007669"/>
    <property type="project" value="InterPro"/>
</dbReference>
<protein>
    <submittedName>
        <fullName evidence="4">Phosphoadenylyl-sulfate reductase</fullName>
    </submittedName>
</protein>
<evidence type="ECO:0000256" key="2">
    <source>
        <dbReference type="ARBA" id="ARBA00023014"/>
    </source>
</evidence>
<evidence type="ECO:0000313" key="4">
    <source>
        <dbReference type="EMBL" id="QSF25342.1"/>
    </source>
</evidence>
<evidence type="ECO:0000313" key="5">
    <source>
        <dbReference type="Proteomes" id="UP000663075"/>
    </source>
</evidence>
<evidence type="ECO:0000256" key="1">
    <source>
        <dbReference type="ARBA" id="ARBA00023004"/>
    </source>
</evidence>
<keyword evidence="2" id="KW-0479">Metal-binding</keyword>
<dbReference type="GO" id="GO:0051536">
    <property type="term" value="F:iron-sulfur cluster binding"/>
    <property type="evidence" value="ECO:0007669"/>
    <property type="project" value="UniProtKB-KW"/>
</dbReference>
<dbReference type="PANTHER" id="PTHR46482">
    <property type="entry name" value="5'-ADENYLYLSULFATE REDUCTASE 3, CHLOROPLASTIC"/>
    <property type="match status" value="1"/>
</dbReference>
<dbReference type="InterPro" id="IPR002500">
    <property type="entry name" value="PAPS_reduct_dom"/>
</dbReference>
<keyword evidence="5" id="KW-1185">Reference proteome</keyword>
<dbReference type="Pfam" id="PF01507">
    <property type="entry name" value="PAPS_reduct"/>
    <property type="match status" value="1"/>
</dbReference>
<reference evidence="4" key="1">
    <citation type="submission" date="2017-11" db="EMBL/GenBank/DDBJ databases">
        <authorList>
            <person name="Jian Z."/>
        </authorList>
    </citation>
    <scope>NUCLEOTIDE SEQUENCE [LARGE SCALE GENOMIC DNA]</scope>
    <source>
        <strain evidence="4">YC</strain>
    </source>
</reference>